<evidence type="ECO:0000256" key="10">
    <source>
        <dbReference type="RuleBase" id="RU351113"/>
    </source>
</evidence>
<feature type="transmembrane region" description="Helical" evidence="10">
    <location>
        <begin position="34"/>
        <end position="53"/>
    </location>
</feature>
<dbReference type="EMBL" id="CARXXK010000003">
    <property type="protein sequence ID" value="CAI6361439.1"/>
    <property type="molecule type" value="Genomic_DNA"/>
</dbReference>
<gene>
    <name evidence="11" type="ORF">MEUPH1_LOCUS16619</name>
</gene>
<evidence type="ECO:0000256" key="9">
    <source>
        <dbReference type="ARBA" id="ARBA00023224"/>
    </source>
</evidence>
<keyword evidence="2" id="KW-1003">Cell membrane</keyword>
<keyword evidence="7 10" id="KW-0472">Membrane</keyword>
<evidence type="ECO:0000256" key="4">
    <source>
        <dbReference type="ARBA" id="ARBA00022692"/>
    </source>
</evidence>
<dbReference type="Pfam" id="PF02949">
    <property type="entry name" value="7tm_6"/>
    <property type="match status" value="1"/>
</dbReference>
<proteinExistence type="inferred from homology"/>
<protein>
    <recommendedName>
        <fullName evidence="10">Odorant receptor</fullName>
    </recommendedName>
</protein>
<keyword evidence="3 10" id="KW-0716">Sensory transduction</keyword>
<keyword evidence="4 10" id="KW-0812">Transmembrane</keyword>
<dbReference type="InterPro" id="IPR004117">
    <property type="entry name" value="7tm6_olfct_rcpt"/>
</dbReference>
<name>A0AAV0WZA2_9HEMI</name>
<keyword evidence="6 10" id="KW-1133">Transmembrane helix</keyword>
<evidence type="ECO:0000256" key="6">
    <source>
        <dbReference type="ARBA" id="ARBA00022989"/>
    </source>
</evidence>
<evidence type="ECO:0000256" key="1">
    <source>
        <dbReference type="ARBA" id="ARBA00004651"/>
    </source>
</evidence>
<comment type="similarity">
    <text evidence="10">Belongs to the insect chemoreceptor superfamily. Heteromeric odorant receptor channel (TC 1.A.69) family.</text>
</comment>
<keyword evidence="8 10" id="KW-0675">Receptor</keyword>
<accession>A0AAV0WZA2</accession>
<organism evidence="11 12">
    <name type="scientific">Macrosiphum euphorbiae</name>
    <name type="common">potato aphid</name>
    <dbReference type="NCBI Taxonomy" id="13131"/>
    <lineage>
        <taxon>Eukaryota</taxon>
        <taxon>Metazoa</taxon>
        <taxon>Ecdysozoa</taxon>
        <taxon>Arthropoda</taxon>
        <taxon>Hexapoda</taxon>
        <taxon>Insecta</taxon>
        <taxon>Pterygota</taxon>
        <taxon>Neoptera</taxon>
        <taxon>Paraneoptera</taxon>
        <taxon>Hemiptera</taxon>
        <taxon>Sternorrhyncha</taxon>
        <taxon>Aphidomorpha</taxon>
        <taxon>Aphidoidea</taxon>
        <taxon>Aphididae</taxon>
        <taxon>Macrosiphini</taxon>
        <taxon>Macrosiphum</taxon>
    </lineage>
</organism>
<evidence type="ECO:0000256" key="2">
    <source>
        <dbReference type="ARBA" id="ARBA00022475"/>
    </source>
</evidence>
<dbReference type="GO" id="GO:0005549">
    <property type="term" value="F:odorant binding"/>
    <property type="evidence" value="ECO:0007669"/>
    <property type="project" value="InterPro"/>
</dbReference>
<keyword evidence="12" id="KW-1185">Reference proteome</keyword>
<dbReference type="AlphaFoldDB" id="A0AAV0WZA2"/>
<keyword evidence="9 10" id="KW-0807">Transducer</keyword>
<feature type="transmembrane region" description="Helical" evidence="10">
    <location>
        <begin position="163"/>
        <end position="186"/>
    </location>
</feature>
<evidence type="ECO:0000256" key="3">
    <source>
        <dbReference type="ARBA" id="ARBA00022606"/>
    </source>
</evidence>
<evidence type="ECO:0000313" key="11">
    <source>
        <dbReference type="EMBL" id="CAI6361439.1"/>
    </source>
</evidence>
<evidence type="ECO:0000256" key="7">
    <source>
        <dbReference type="ARBA" id="ARBA00023136"/>
    </source>
</evidence>
<feature type="transmembrane region" description="Helical" evidence="10">
    <location>
        <begin position="239"/>
        <end position="262"/>
    </location>
</feature>
<feature type="transmembrane region" description="Helical" evidence="10">
    <location>
        <begin position="321"/>
        <end position="341"/>
    </location>
</feature>
<comment type="caution">
    <text evidence="11">The sequence shown here is derived from an EMBL/GenBank/DDBJ whole genome shotgun (WGS) entry which is preliminary data.</text>
</comment>
<sequence>MADIVEIFLQRLGCSDDGDGHGTRRVVFFTYCELAATLFFAVLTYLSLVYWSTGDHLSIRIYGLLCFVIEIYIFAYTAVRVYHQSEHRDMYQRSRKVGIPENYRRKIETVIKYHLVMSNVVLAIPMLCTISLDGLRMGDPFTFPFMDVLPIKTTNVTVYVCKYILYTFPLYFAHLELCFLNVTFMYSTGAVIRHFQILDEQVEEAMVTEDEQKLKIAIIHHQQVLKFFKDMKTVYEKPLLLTIEGFGLYIGLCCCAIIQVIQGFVDQIILGLCIASCVAGFMTISLYCICASNMYDLQNGILNSLFDHRSCYSRKQSFKRLILIMMTRATIPLEFNVYSLFIVNLNLLVKILKLTYSVLNVLLTTINLKFKETAT</sequence>
<keyword evidence="5 10" id="KW-0552">Olfaction</keyword>
<feature type="transmembrane region" description="Helical" evidence="10">
    <location>
        <begin position="268"/>
        <end position="289"/>
    </location>
</feature>
<feature type="transmembrane region" description="Helical" evidence="10">
    <location>
        <begin position="113"/>
        <end position="132"/>
    </location>
</feature>
<comment type="subcellular location">
    <subcellularLocation>
        <location evidence="1 10">Cell membrane</location>
        <topology evidence="1 10">Multi-pass membrane protein</topology>
    </subcellularLocation>
</comment>
<dbReference type="GO" id="GO:0005886">
    <property type="term" value="C:plasma membrane"/>
    <property type="evidence" value="ECO:0007669"/>
    <property type="project" value="UniProtKB-SubCell"/>
</dbReference>
<reference evidence="11 12" key="1">
    <citation type="submission" date="2023-01" db="EMBL/GenBank/DDBJ databases">
        <authorList>
            <person name="Whitehead M."/>
        </authorList>
    </citation>
    <scope>NUCLEOTIDE SEQUENCE [LARGE SCALE GENOMIC DNA]</scope>
</reference>
<evidence type="ECO:0000256" key="8">
    <source>
        <dbReference type="ARBA" id="ARBA00023170"/>
    </source>
</evidence>
<dbReference type="Proteomes" id="UP001160148">
    <property type="component" value="Unassembled WGS sequence"/>
</dbReference>
<dbReference type="PANTHER" id="PTHR21137">
    <property type="entry name" value="ODORANT RECEPTOR"/>
    <property type="match status" value="1"/>
</dbReference>
<dbReference type="GO" id="GO:0004984">
    <property type="term" value="F:olfactory receptor activity"/>
    <property type="evidence" value="ECO:0007669"/>
    <property type="project" value="InterPro"/>
</dbReference>
<evidence type="ECO:0000256" key="5">
    <source>
        <dbReference type="ARBA" id="ARBA00022725"/>
    </source>
</evidence>
<dbReference type="GO" id="GO:0007165">
    <property type="term" value="P:signal transduction"/>
    <property type="evidence" value="ECO:0007669"/>
    <property type="project" value="UniProtKB-KW"/>
</dbReference>
<dbReference type="PANTHER" id="PTHR21137:SF35">
    <property type="entry name" value="ODORANT RECEPTOR 19A-RELATED"/>
    <property type="match status" value="1"/>
</dbReference>
<feature type="transmembrane region" description="Helical" evidence="10">
    <location>
        <begin position="59"/>
        <end position="79"/>
    </location>
</feature>
<evidence type="ECO:0000313" key="12">
    <source>
        <dbReference type="Proteomes" id="UP001160148"/>
    </source>
</evidence>